<dbReference type="InterPro" id="IPR023574">
    <property type="entry name" value="Ribosomal_uL4_dom_sf"/>
</dbReference>
<proteinExistence type="inferred from homology"/>
<dbReference type="GO" id="GO:0006412">
    <property type="term" value="P:translation"/>
    <property type="evidence" value="ECO:0007669"/>
    <property type="project" value="InterPro"/>
</dbReference>
<dbReference type="Gene3D" id="3.40.1370.10">
    <property type="match status" value="1"/>
</dbReference>
<comment type="similarity">
    <text evidence="1">Belongs to the universal ribosomal protein uL4 family.</text>
</comment>
<dbReference type="GO" id="GO:0003735">
    <property type="term" value="F:structural constituent of ribosome"/>
    <property type="evidence" value="ECO:0007669"/>
    <property type="project" value="InterPro"/>
</dbReference>
<protein>
    <submittedName>
        <fullName evidence="4">Uncharacterized protein</fullName>
    </submittedName>
</protein>
<gene>
    <name evidence="4" type="ORF">F0562_007409</name>
</gene>
<keyword evidence="2" id="KW-0689">Ribosomal protein</keyword>
<keyword evidence="5" id="KW-1185">Reference proteome</keyword>
<keyword evidence="3" id="KW-0687">Ribonucleoprotein</keyword>
<organism evidence="4 5">
    <name type="scientific">Nyssa sinensis</name>
    <dbReference type="NCBI Taxonomy" id="561372"/>
    <lineage>
        <taxon>Eukaryota</taxon>
        <taxon>Viridiplantae</taxon>
        <taxon>Streptophyta</taxon>
        <taxon>Embryophyta</taxon>
        <taxon>Tracheophyta</taxon>
        <taxon>Spermatophyta</taxon>
        <taxon>Magnoliopsida</taxon>
        <taxon>eudicotyledons</taxon>
        <taxon>Gunneridae</taxon>
        <taxon>Pentapetalae</taxon>
        <taxon>asterids</taxon>
        <taxon>Cornales</taxon>
        <taxon>Nyssaceae</taxon>
        <taxon>Nyssa</taxon>
    </lineage>
</organism>
<reference evidence="4 5" key="1">
    <citation type="submission" date="2019-09" db="EMBL/GenBank/DDBJ databases">
        <title>A chromosome-level genome assembly of the Chinese tupelo Nyssa sinensis.</title>
        <authorList>
            <person name="Yang X."/>
            <person name="Kang M."/>
            <person name="Yang Y."/>
            <person name="Xiong H."/>
            <person name="Wang M."/>
            <person name="Zhang Z."/>
            <person name="Wang Z."/>
            <person name="Wu H."/>
            <person name="Ma T."/>
            <person name="Liu J."/>
            <person name="Xi Z."/>
        </authorList>
    </citation>
    <scope>NUCLEOTIDE SEQUENCE [LARGE SCALE GENOMIC DNA]</scope>
    <source>
        <strain evidence="4">J267</strain>
        <tissue evidence="4">Leaf</tissue>
    </source>
</reference>
<dbReference type="EMBL" id="CM018046">
    <property type="protein sequence ID" value="KAA8525538.1"/>
    <property type="molecule type" value="Genomic_DNA"/>
</dbReference>
<dbReference type="Proteomes" id="UP000325577">
    <property type="component" value="Linkage Group LG3"/>
</dbReference>
<evidence type="ECO:0000313" key="4">
    <source>
        <dbReference type="EMBL" id="KAA8525538.1"/>
    </source>
</evidence>
<sequence>MAAARPWVSVVSHNLDTATGGAANTLPSPDVMKASIRLHIVNFVHANITKNGRAVFGDSDGDVAPDDTAAALYDVSPPLPPPSIPISAISTTTRIQRFTMGLEAPTTRSLQLSHLHSVKKARLLKDHVRCATNKRRGIIEDLYLAIGIFEEAIFDVVHKAAHCLLSPFDTSKTLLRWCYFHSSGTKDIPASSSDASASTAILGDNKSNAYRKELQFPLVQNTGTHMKPLKALRLEGAGLEWIEKEEKTSLIAASMTLELFNVANSLIESGAI</sequence>
<dbReference type="GO" id="GO:1990904">
    <property type="term" value="C:ribonucleoprotein complex"/>
    <property type="evidence" value="ECO:0007669"/>
    <property type="project" value="UniProtKB-KW"/>
</dbReference>
<dbReference type="GO" id="GO:0005840">
    <property type="term" value="C:ribosome"/>
    <property type="evidence" value="ECO:0007669"/>
    <property type="project" value="UniProtKB-KW"/>
</dbReference>
<evidence type="ECO:0000256" key="3">
    <source>
        <dbReference type="ARBA" id="ARBA00023274"/>
    </source>
</evidence>
<evidence type="ECO:0000256" key="2">
    <source>
        <dbReference type="ARBA" id="ARBA00022980"/>
    </source>
</evidence>
<dbReference type="AlphaFoldDB" id="A0A5J5A6B9"/>
<evidence type="ECO:0000313" key="5">
    <source>
        <dbReference type="Proteomes" id="UP000325577"/>
    </source>
</evidence>
<name>A0A5J5A6B9_9ASTE</name>
<evidence type="ECO:0000256" key="1">
    <source>
        <dbReference type="ARBA" id="ARBA00010528"/>
    </source>
</evidence>
<accession>A0A5J5A6B9</accession>